<proteinExistence type="predicted"/>
<sequence>MIARRTLALALAVFALAGCSDSSQPMLSTPAPAAESLTGTVSVNGLLQFAGTPNLLGARHAEKRIIAAQGGFVELNGFRVDIPAGALPADTTVTIDLPSDELLAKRLVAEFGPHGVQFNTPVTLTFPLSGVLWNGNPVEVARWENGGWTSLGGSVNATGTALSGTTPHFSTYGGKYLLAGG</sequence>
<feature type="chain" id="PRO_5026690539" description="Lipoprotein" evidence="1">
    <location>
        <begin position="18"/>
        <end position="181"/>
    </location>
</feature>
<name>A0A6J4N2Y2_9BACT</name>
<evidence type="ECO:0000313" key="2">
    <source>
        <dbReference type="EMBL" id="CAA9371613.1"/>
    </source>
</evidence>
<reference evidence="2" key="1">
    <citation type="submission" date="2020-02" db="EMBL/GenBank/DDBJ databases">
        <authorList>
            <person name="Meier V. D."/>
        </authorList>
    </citation>
    <scope>NUCLEOTIDE SEQUENCE</scope>
    <source>
        <strain evidence="2">AVDCRST_MAG89</strain>
    </source>
</reference>
<organism evidence="2">
    <name type="scientific">uncultured Gemmatimonadota bacterium</name>
    <dbReference type="NCBI Taxonomy" id="203437"/>
    <lineage>
        <taxon>Bacteria</taxon>
        <taxon>Pseudomonadati</taxon>
        <taxon>Gemmatimonadota</taxon>
        <taxon>environmental samples</taxon>
    </lineage>
</organism>
<feature type="signal peptide" evidence="1">
    <location>
        <begin position="1"/>
        <end position="17"/>
    </location>
</feature>
<evidence type="ECO:0000256" key="1">
    <source>
        <dbReference type="SAM" id="SignalP"/>
    </source>
</evidence>
<keyword evidence="1" id="KW-0732">Signal</keyword>
<protein>
    <recommendedName>
        <fullName evidence="3">Lipoprotein</fullName>
    </recommendedName>
</protein>
<gene>
    <name evidence="2" type="ORF">AVDCRST_MAG89-4644</name>
</gene>
<accession>A0A6J4N2Y2</accession>
<dbReference type="Gene3D" id="2.60.220.30">
    <property type="match status" value="1"/>
</dbReference>
<dbReference type="EMBL" id="CADCTV010000972">
    <property type="protein sequence ID" value="CAA9371613.1"/>
    <property type="molecule type" value="Genomic_DNA"/>
</dbReference>
<evidence type="ECO:0008006" key="3">
    <source>
        <dbReference type="Google" id="ProtNLM"/>
    </source>
</evidence>
<dbReference type="PROSITE" id="PS51257">
    <property type="entry name" value="PROKAR_LIPOPROTEIN"/>
    <property type="match status" value="1"/>
</dbReference>
<dbReference type="AlphaFoldDB" id="A0A6J4N2Y2"/>